<evidence type="ECO:0000313" key="3">
    <source>
        <dbReference type="Proteomes" id="UP000229112"/>
    </source>
</evidence>
<feature type="transmembrane region" description="Helical" evidence="1">
    <location>
        <begin position="39"/>
        <end position="59"/>
    </location>
</feature>
<dbReference type="EMBL" id="PFAY01000007">
    <property type="protein sequence ID" value="PIT93260.1"/>
    <property type="molecule type" value="Genomic_DNA"/>
</dbReference>
<dbReference type="AlphaFoldDB" id="A0A2M6WKE7"/>
<protein>
    <submittedName>
        <fullName evidence="2">Uncharacterized protein</fullName>
    </submittedName>
</protein>
<feature type="transmembrane region" description="Helical" evidence="1">
    <location>
        <begin position="79"/>
        <end position="98"/>
    </location>
</feature>
<dbReference type="Proteomes" id="UP000229112">
    <property type="component" value="Unassembled WGS sequence"/>
</dbReference>
<keyword evidence="1" id="KW-0812">Transmembrane</keyword>
<name>A0A2M6WKE7_9BACT</name>
<accession>A0A2M6WKE7</accession>
<keyword evidence="1" id="KW-0472">Membrane</keyword>
<gene>
    <name evidence="2" type="ORF">COU06_01000</name>
</gene>
<sequence length="193" mass="22321">MSITTKNISKLTIISFLLHITWENIHAPLYLDYSSFSEHFPACFWATIGDVVFTLAIYLLISLIKNEFSWIKNLNKKDIFVIAIIGFFLATGIEWRALLLEKWSYSPAMPIIPVLKVGLTPILQMTLLLPLSFYLVFLMEKIIPRDKKKLYRCKKCDLKYPGKELAEECQAWCSKHNSCNLEIIKNAIPESEE</sequence>
<feature type="transmembrane region" description="Helical" evidence="1">
    <location>
        <begin position="118"/>
        <end position="139"/>
    </location>
</feature>
<proteinExistence type="predicted"/>
<evidence type="ECO:0000256" key="1">
    <source>
        <dbReference type="SAM" id="Phobius"/>
    </source>
</evidence>
<evidence type="ECO:0000313" key="2">
    <source>
        <dbReference type="EMBL" id="PIT93260.1"/>
    </source>
</evidence>
<reference evidence="3" key="1">
    <citation type="submission" date="2017-09" db="EMBL/GenBank/DDBJ databases">
        <title>Depth-based differentiation of microbial function through sediment-hosted aquifers and enrichment of novel symbionts in the deep terrestrial subsurface.</title>
        <authorList>
            <person name="Probst A.J."/>
            <person name="Ladd B."/>
            <person name="Jarett J.K."/>
            <person name="Geller-Mcgrath D.E."/>
            <person name="Sieber C.M.K."/>
            <person name="Emerson J.B."/>
            <person name="Anantharaman K."/>
            <person name="Thomas B.C."/>
            <person name="Malmstrom R."/>
            <person name="Stieglmeier M."/>
            <person name="Klingl A."/>
            <person name="Woyke T."/>
            <person name="Ryan C.M."/>
            <person name="Banfield J.F."/>
        </authorList>
    </citation>
    <scope>NUCLEOTIDE SEQUENCE [LARGE SCALE GENOMIC DNA]</scope>
</reference>
<comment type="caution">
    <text evidence="2">The sequence shown here is derived from an EMBL/GenBank/DDBJ whole genome shotgun (WGS) entry which is preliminary data.</text>
</comment>
<keyword evidence="1" id="KW-1133">Transmembrane helix</keyword>
<organism evidence="2 3">
    <name type="scientific">Candidatus Harrisonbacteria bacterium CG10_big_fil_rev_8_21_14_0_10_38_8</name>
    <dbReference type="NCBI Taxonomy" id="1974582"/>
    <lineage>
        <taxon>Bacteria</taxon>
        <taxon>Candidatus Harrisoniibacteriota</taxon>
    </lineage>
</organism>